<proteinExistence type="predicted"/>
<evidence type="ECO:0000313" key="3">
    <source>
        <dbReference type="Proteomes" id="UP000324800"/>
    </source>
</evidence>
<keyword evidence="1" id="KW-0812">Transmembrane</keyword>
<evidence type="ECO:0000256" key="1">
    <source>
        <dbReference type="SAM" id="Phobius"/>
    </source>
</evidence>
<feature type="transmembrane region" description="Helical" evidence="1">
    <location>
        <begin position="39"/>
        <end position="64"/>
    </location>
</feature>
<dbReference type="OrthoDB" id="513400at2759"/>
<dbReference type="AlphaFoldDB" id="A0A5J4TG32"/>
<protein>
    <submittedName>
        <fullName evidence="2">Uncharacterized protein</fullName>
    </submittedName>
</protein>
<sequence>PKDYLNENRRCESTDPTEIQRFNQRTAEMQVEAKGCTKWVIISWFVLISGVIFGLSSLAMAIIFDTNIGKSLDW</sequence>
<dbReference type="EMBL" id="SNRW01031348">
    <property type="protein sequence ID" value="KAA6357476.1"/>
    <property type="molecule type" value="Genomic_DNA"/>
</dbReference>
<gene>
    <name evidence="2" type="ORF">EZS28_046997</name>
</gene>
<name>A0A5J4TG32_9EUKA</name>
<keyword evidence="1" id="KW-1133">Transmembrane helix</keyword>
<evidence type="ECO:0000313" key="2">
    <source>
        <dbReference type="EMBL" id="KAA6357476.1"/>
    </source>
</evidence>
<keyword evidence="1" id="KW-0472">Membrane</keyword>
<comment type="caution">
    <text evidence="2">The sequence shown here is derived from an EMBL/GenBank/DDBJ whole genome shotgun (WGS) entry which is preliminary data.</text>
</comment>
<organism evidence="2 3">
    <name type="scientific">Streblomastix strix</name>
    <dbReference type="NCBI Taxonomy" id="222440"/>
    <lineage>
        <taxon>Eukaryota</taxon>
        <taxon>Metamonada</taxon>
        <taxon>Preaxostyla</taxon>
        <taxon>Oxymonadida</taxon>
        <taxon>Streblomastigidae</taxon>
        <taxon>Streblomastix</taxon>
    </lineage>
</organism>
<dbReference type="Proteomes" id="UP000324800">
    <property type="component" value="Unassembled WGS sequence"/>
</dbReference>
<accession>A0A5J4TG32</accession>
<feature type="non-terminal residue" evidence="2">
    <location>
        <position position="1"/>
    </location>
</feature>
<reference evidence="2 3" key="1">
    <citation type="submission" date="2019-03" db="EMBL/GenBank/DDBJ databases">
        <title>Single cell metagenomics reveals metabolic interactions within the superorganism composed of flagellate Streblomastix strix and complex community of Bacteroidetes bacteria on its surface.</title>
        <authorList>
            <person name="Treitli S.C."/>
            <person name="Kolisko M."/>
            <person name="Husnik F."/>
            <person name="Keeling P."/>
            <person name="Hampl V."/>
        </authorList>
    </citation>
    <scope>NUCLEOTIDE SEQUENCE [LARGE SCALE GENOMIC DNA]</scope>
    <source>
        <strain evidence="2">ST1C</strain>
    </source>
</reference>